<reference evidence="1 2" key="1">
    <citation type="journal article" date="2016" name="Biochim. Biophys. Acta">
        <title>Characterization of red-shifted phycobilisomes isolated from the chlorophyll f-containing cyanobacterium Halomicronema hongdechloris.</title>
        <authorList>
            <person name="Li Y."/>
            <person name="Lin Y."/>
            <person name="Garvey C.J."/>
            <person name="Birch D."/>
            <person name="Corkery R.W."/>
            <person name="Loughlin P.C."/>
            <person name="Scheer H."/>
            <person name="Willows R.D."/>
            <person name="Chen M."/>
        </authorList>
    </citation>
    <scope>NUCLEOTIDE SEQUENCE [LARGE SCALE GENOMIC DNA]</scope>
    <source>
        <strain evidence="1 2">C2206</strain>
    </source>
</reference>
<dbReference type="AlphaFoldDB" id="A0A1Z3HUX4"/>
<keyword evidence="2" id="KW-1185">Reference proteome</keyword>
<evidence type="ECO:0000313" key="2">
    <source>
        <dbReference type="Proteomes" id="UP000191901"/>
    </source>
</evidence>
<proteinExistence type="predicted"/>
<dbReference type="KEGG" id="hhg:XM38_050930"/>
<dbReference type="EMBL" id="CP021983">
    <property type="protein sequence ID" value="ASC74118.1"/>
    <property type="molecule type" value="Genomic_DNA"/>
</dbReference>
<organism evidence="1 2">
    <name type="scientific">Halomicronema hongdechloris C2206</name>
    <dbReference type="NCBI Taxonomy" id="1641165"/>
    <lineage>
        <taxon>Bacteria</taxon>
        <taxon>Bacillati</taxon>
        <taxon>Cyanobacteriota</taxon>
        <taxon>Cyanophyceae</taxon>
        <taxon>Nodosilineales</taxon>
        <taxon>Nodosilineaceae</taxon>
        <taxon>Halomicronema</taxon>
    </lineage>
</organism>
<sequence>MAEWIAQAQATAEIPEVAPELQGEAAAAGNDLPATPLRVVTQRFEPFVIYENQAYSGFSAERGLQLPADGNPYTTTDMLTWISDLAEGLDQVETAITARRRTGGRCDRNGHQSPLVLRWLDP</sequence>
<accession>A0A1Z3HUX4</accession>
<dbReference type="Proteomes" id="UP000191901">
    <property type="component" value="Chromosome"/>
</dbReference>
<protein>
    <submittedName>
        <fullName evidence="1">Uncharacterized protein</fullName>
    </submittedName>
</protein>
<name>A0A1Z3HUX4_9CYAN</name>
<gene>
    <name evidence="1" type="ORF">XM38_050930</name>
</gene>
<dbReference type="RefSeq" id="WP_080805039.1">
    <property type="nucleotide sequence ID" value="NZ_CP021983.2"/>
</dbReference>
<evidence type="ECO:0000313" key="1">
    <source>
        <dbReference type="EMBL" id="ASC74118.1"/>
    </source>
</evidence>